<dbReference type="AlphaFoldDB" id="A0A927BYJ8"/>
<protein>
    <submittedName>
        <fullName evidence="2">Uncharacterized protein</fullName>
    </submittedName>
</protein>
<evidence type="ECO:0000256" key="1">
    <source>
        <dbReference type="SAM" id="Phobius"/>
    </source>
</evidence>
<keyword evidence="1" id="KW-1133">Transmembrane helix</keyword>
<sequence>MAFDYGSIDLGLRNPFKKEGAVTSIRGVLVALMGLYLLLAAAGAVQTDPYKGWVLVAFGIGLLASGVASVSGGVLAMLRYFVGRNHPTSLASNASPSESSTAQEESSYVFYTQKSLIEMVVGRKNATFIEPVGLLARFVHSVIPRLTYMPYPIRNMAQGLFGAWVKTVVALIAYALVAFVTLAGFAGEAGQFIFPVYSITLTIYLFLVWRQAGKAIARDVARSIPSMGGGELVKVISAAIILPVAVGLAASLFSSTTGVPLSEAREFLVYFPSTYTVYYLVAIIVSASACTAIIMLMLHKRLKFANPSVEVSELRENWQESVHPNEIFINLDNLVMANRRYKEVPNRVYKGMEPQLREQVEGKGSFHGEMMQEVQPRVREMNLGEGFIKARLASLVSGNVLFLVASIITLSLAFTFADGLVFIRGVIGAYGIDQLTGEEVLAISGVIEKVLHLVLVAGLVRAFARILANSAHLFFAEIQFESDLIYFKVDGTFTESKISTGAAIHDSTRSENTLVRSSITPWVIVCRLVTTTFASTGMRNLEYPRYIMEMHKNEPELASIRSDVISFLKDRESIASITSARDLENASQIHAINKQSRAIPVQSQEALQKMDDDAAGYLRRAEAEEE</sequence>
<feature type="transmembrane region" description="Helical" evidence="1">
    <location>
        <begin position="232"/>
        <end position="255"/>
    </location>
</feature>
<feature type="transmembrane region" description="Helical" evidence="1">
    <location>
        <begin position="192"/>
        <end position="212"/>
    </location>
</feature>
<name>A0A927BYJ8_9GAMM</name>
<evidence type="ECO:0000313" key="3">
    <source>
        <dbReference type="Proteomes" id="UP000610558"/>
    </source>
</evidence>
<reference evidence="2" key="1">
    <citation type="submission" date="2020-09" db="EMBL/GenBank/DDBJ databases">
        <authorList>
            <person name="Yoon J.-W."/>
        </authorList>
    </citation>
    <scope>NUCLEOTIDE SEQUENCE</scope>
    <source>
        <strain evidence="2">KMU-158</strain>
    </source>
</reference>
<dbReference type="EMBL" id="JACXLD010000001">
    <property type="protein sequence ID" value="MBD2857924.1"/>
    <property type="molecule type" value="Genomic_DNA"/>
</dbReference>
<dbReference type="RefSeq" id="WP_190762202.1">
    <property type="nucleotide sequence ID" value="NZ_JACXLD010000001.1"/>
</dbReference>
<feature type="transmembrane region" description="Helical" evidence="1">
    <location>
        <begin position="400"/>
        <end position="423"/>
    </location>
</feature>
<keyword evidence="1" id="KW-0812">Transmembrane</keyword>
<feature type="transmembrane region" description="Helical" evidence="1">
    <location>
        <begin position="27"/>
        <end position="46"/>
    </location>
</feature>
<dbReference type="Proteomes" id="UP000610558">
    <property type="component" value="Unassembled WGS sequence"/>
</dbReference>
<proteinExistence type="predicted"/>
<evidence type="ECO:0000313" key="2">
    <source>
        <dbReference type="EMBL" id="MBD2857924.1"/>
    </source>
</evidence>
<organism evidence="2 3">
    <name type="scientific">Spongiibacter pelagi</name>
    <dbReference type="NCBI Taxonomy" id="2760804"/>
    <lineage>
        <taxon>Bacteria</taxon>
        <taxon>Pseudomonadati</taxon>
        <taxon>Pseudomonadota</taxon>
        <taxon>Gammaproteobacteria</taxon>
        <taxon>Cellvibrionales</taxon>
        <taxon>Spongiibacteraceae</taxon>
        <taxon>Spongiibacter</taxon>
    </lineage>
</organism>
<feature type="transmembrane region" description="Helical" evidence="1">
    <location>
        <begin position="52"/>
        <end position="78"/>
    </location>
</feature>
<keyword evidence="1" id="KW-0472">Membrane</keyword>
<comment type="caution">
    <text evidence="2">The sequence shown here is derived from an EMBL/GenBank/DDBJ whole genome shotgun (WGS) entry which is preliminary data.</text>
</comment>
<gene>
    <name evidence="2" type="ORF">IB286_02815</name>
</gene>
<keyword evidence="3" id="KW-1185">Reference proteome</keyword>
<accession>A0A927BYJ8</accession>
<feature type="transmembrane region" description="Helical" evidence="1">
    <location>
        <begin position="275"/>
        <end position="298"/>
    </location>
</feature>
<feature type="transmembrane region" description="Helical" evidence="1">
    <location>
        <begin position="163"/>
        <end position="186"/>
    </location>
</feature>